<accession>A0A645I295</accession>
<feature type="transmembrane region" description="Helical" evidence="1">
    <location>
        <begin position="128"/>
        <end position="159"/>
    </location>
</feature>
<feature type="domain" description="DUF4126" evidence="2">
    <location>
        <begin position="2"/>
        <end position="159"/>
    </location>
</feature>
<organism evidence="3">
    <name type="scientific">bioreactor metagenome</name>
    <dbReference type="NCBI Taxonomy" id="1076179"/>
    <lineage>
        <taxon>unclassified sequences</taxon>
        <taxon>metagenomes</taxon>
        <taxon>ecological metagenomes</taxon>
    </lineage>
</organism>
<keyword evidence="1" id="KW-1133">Transmembrane helix</keyword>
<protein>
    <recommendedName>
        <fullName evidence="2">DUF4126 domain-containing protein</fullName>
    </recommendedName>
</protein>
<evidence type="ECO:0000259" key="2">
    <source>
        <dbReference type="Pfam" id="PF13548"/>
    </source>
</evidence>
<keyword evidence="1" id="KW-0472">Membrane</keyword>
<feature type="transmembrane region" description="Helical" evidence="1">
    <location>
        <begin position="54"/>
        <end position="77"/>
    </location>
</feature>
<gene>
    <name evidence="3" type="ORF">SDC9_192988</name>
</gene>
<keyword evidence="1" id="KW-0812">Transmembrane</keyword>
<proteinExistence type="predicted"/>
<name>A0A645I295_9ZZZZ</name>
<dbReference type="EMBL" id="VSSQ01105314">
    <property type="protein sequence ID" value="MPN45421.1"/>
    <property type="molecule type" value="Genomic_DNA"/>
</dbReference>
<dbReference type="AlphaFoldDB" id="A0A645I295"/>
<evidence type="ECO:0000256" key="1">
    <source>
        <dbReference type="SAM" id="Phobius"/>
    </source>
</evidence>
<comment type="caution">
    <text evidence="3">The sequence shown here is derived from an EMBL/GenBank/DDBJ whole genome shotgun (WGS) entry which is preliminary data.</text>
</comment>
<sequence length="170" mass="17668">MFIPLLVAGLASHFGMLPLGESFVWMGSLPALICFGVAAVVEVLAYYIPFVDNLVDSIATPLAVGAGTLLMTSVFPADNEWMKWVLGFVIGGGAAATIQSGSAITRLLSTKFTAGTGNPVVSTGEGVAATGFSLLSLVAPILVAALLIIFIVVILRLVYRKLLKRKSGAN</sequence>
<dbReference type="Pfam" id="PF13548">
    <property type="entry name" value="DUF4126"/>
    <property type="match status" value="1"/>
</dbReference>
<evidence type="ECO:0000313" key="3">
    <source>
        <dbReference type="EMBL" id="MPN45421.1"/>
    </source>
</evidence>
<dbReference type="InterPro" id="IPR025196">
    <property type="entry name" value="DUF4126"/>
</dbReference>
<feature type="transmembrane region" description="Helical" evidence="1">
    <location>
        <begin position="23"/>
        <end position="48"/>
    </location>
</feature>
<reference evidence="3" key="1">
    <citation type="submission" date="2019-08" db="EMBL/GenBank/DDBJ databases">
        <authorList>
            <person name="Kucharzyk K."/>
            <person name="Murdoch R.W."/>
            <person name="Higgins S."/>
            <person name="Loffler F."/>
        </authorList>
    </citation>
    <scope>NUCLEOTIDE SEQUENCE</scope>
</reference>